<keyword evidence="10" id="KW-1185">Reference proteome</keyword>
<proteinExistence type="inferred from homology"/>
<feature type="domain" description="DHFR" evidence="8">
    <location>
        <begin position="237"/>
        <end position="435"/>
    </location>
</feature>
<evidence type="ECO:0000259" key="8">
    <source>
        <dbReference type="PROSITE" id="PS51330"/>
    </source>
</evidence>
<dbReference type="Pfam" id="PF01323">
    <property type="entry name" value="DSBA"/>
    <property type="match status" value="1"/>
</dbReference>
<sequence length="436" mass="48916">MAGGRIDCYLDLDLQLNLDKLAAHGVDVEFHPIFLGGINHLSGNRPPWTLPAKARYLIYDNKRAAARVGITEYQAPDDLFERAKTQSALRALLFIKANYPKEKLLSAMHFLLHKFWTPPNADVVDESSLRALLAQATDTPGGGAKLFTEEEVGRIMDGRAEMKKKLIEDTGKVVESGAFGCPWFLVTNSRGETQPFFGSDRCCLDTHFVPHQHSTPTHPTRLALPPHDMTNLTMQPELTLIVAATRSMGIGLNGTMPWTGLRKEMQYFARVTTRVSPQAPPNSVNAVIMGRKTWDSIPAKFRPLKNRLNIIVSRQHSATLPAEIAPSEPVRVSSLEQAVEFARTHPLISRVFVMGGGQIYDAALRMDAAKRVLLTSIEREYECDTFFGLDLRGDAARSLGWRRRQSDEWREWTGEIGDAKMEEGGVGYEWQMWERE</sequence>
<gene>
    <name evidence="9" type="ORF">MHUMG1_05997</name>
</gene>
<organism evidence="9 10">
    <name type="scientific">Metarhizium humberi</name>
    <dbReference type="NCBI Taxonomy" id="2596975"/>
    <lineage>
        <taxon>Eukaryota</taxon>
        <taxon>Fungi</taxon>
        <taxon>Dikarya</taxon>
        <taxon>Ascomycota</taxon>
        <taxon>Pezizomycotina</taxon>
        <taxon>Sordariomycetes</taxon>
        <taxon>Hypocreomycetidae</taxon>
        <taxon>Hypocreales</taxon>
        <taxon>Clavicipitaceae</taxon>
        <taxon>Metarhizium</taxon>
    </lineage>
</organism>
<dbReference type="Proteomes" id="UP000764110">
    <property type="component" value="Unassembled WGS sequence"/>
</dbReference>
<evidence type="ECO:0000256" key="1">
    <source>
        <dbReference type="ARBA" id="ARBA00004903"/>
    </source>
</evidence>
<evidence type="ECO:0000256" key="3">
    <source>
        <dbReference type="ARBA" id="ARBA00018886"/>
    </source>
</evidence>
<dbReference type="CDD" id="cd00209">
    <property type="entry name" value="DHFR"/>
    <property type="match status" value="1"/>
</dbReference>
<name>A0A9P8M9N2_9HYPO</name>
<reference evidence="9 10" key="1">
    <citation type="submission" date="2020-07" db="EMBL/GenBank/DDBJ databases">
        <title>Metarhizium humberi genome.</title>
        <authorList>
            <person name="Lysoe E."/>
        </authorList>
    </citation>
    <scope>NUCLEOTIDE SEQUENCE [LARGE SCALE GENOMIC DNA]</scope>
    <source>
        <strain evidence="9 10">ESALQ1638</strain>
    </source>
</reference>
<dbReference type="Pfam" id="PF00186">
    <property type="entry name" value="DHFR_1"/>
    <property type="match status" value="1"/>
</dbReference>
<protein>
    <recommendedName>
        <fullName evidence="3">Dihydrofolate reductase</fullName>
        <ecNumber evidence="2">1.5.1.3</ecNumber>
    </recommendedName>
</protein>
<evidence type="ECO:0000256" key="6">
    <source>
        <dbReference type="ARBA" id="ARBA00023002"/>
    </source>
</evidence>
<dbReference type="InterPro" id="IPR001853">
    <property type="entry name" value="DSBA-like_thioredoxin_dom"/>
</dbReference>
<accession>A0A9P8M9N2</accession>
<dbReference type="SUPFAM" id="SSF52833">
    <property type="entry name" value="Thioredoxin-like"/>
    <property type="match status" value="1"/>
</dbReference>
<dbReference type="InterPro" id="IPR024072">
    <property type="entry name" value="DHFR-like_dom_sf"/>
</dbReference>
<dbReference type="InterPro" id="IPR001796">
    <property type="entry name" value="DHFR_dom"/>
</dbReference>
<keyword evidence="5" id="KW-0521">NADP</keyword>
<keyword evidence="4" id="KW-0554">One-carbon metabolism</keyword>
<dbReference type="SUPFAM" id="SSF53597">
    <property type="entry name" value="Dihydrofolate reductase-like"/>
    <property type="match status" value="1"/>
</dbReference>
<dbReference type="GO" id="GO:0050661">
    <property type="term" value="F:NADP binding"/>
    <property type="evidence" value="ECO:0007669"/>
    <property type="project" value="InterPro"/>
</dbReference>
<evidence type="ECO:0000256" key="2">
    <source>
        <dbReference type="ARBA" id="ARBA00012856"/>
    </source>
</evidence>
<dbReference type="GO" id="GO:0046452">
    <property type="term" value="P:dihydrofolate metabolic process"/>
    <property type="evidence" value="ECO:0007669"/>
    <property type="project" value="TreeGrafter"/>
</dbReference>
<dbReference type="Gene3D" id="3.40.430.10">
    <property type="entry name" value="Dihydrofolate Reductase, subunit A"/>
    <property type="match status" value="1"/>
</dbReference>
<comment type="pathway">
    <text evidence="1">Cofactor biosynthesis; tetrahydrofolate biosynthesis; 5,6,7,8-tetrahydrofolate from 7,8-dihydrofolate: step 1/1.</text>
</comment>
<dbReference type="InterPro" id="IPR036249">
    <property type="entry name" value="Thioredoxin-like_sf"/>
</dbReference>
<dbReference type="PANTHER" id="PTHR48069:SF3">
    <property type="entry name" value="DIHYDROFOLATE REDUCTASE"/>
    <property type="match status" value="1"/>
</dbReference>
<keyword evidence="6" id="KW-0560">Oxidoreductase</keyword>
<evidence type="ECO:0000256" key="4">
    <source>
        <dbReference type="ARBA" id="ARBA00022563"/>
    </source>
</evidence>
<dbReference type="PRINTS" id="PR00070">
    <property type="entry name" value="DHFR"/>
</dbReference>
<dbReference type="Gene3D" id="3.40.30.10">
    <property type="entry name" value="Glutaredoxin"/>
    <property type="match status" value="1"/>
</dbReference>
<dbReference type="PANTHER" id="PTHR48069">
    <property type="entry name" value="DIHYDROFOLATE REDUCTASE"/>
    <property type="match status" value="1"/>
</dbReference>
<dbReference type="PROSITE" id="PS00075">
    <property type="entry name" value="DHFR_1"/>
    <property type="match status" value="1"/>
</dbReference>
<evidence type="ECO:0000256" key="5">
    <source>
        <dbReference type="ARBA" id="ARBA00022857"/>
    </source>
</evidence>
<dbReference type="AlphaFoldDB" id="A0A9P8M9N2"/>
<dbReference type="GO" id="GO:0006730">
    <property type="term" value="P:one-carbon metabolic process"/>
    <property type="evidence" value="ECO:0007669"/>
    <property type="project" value="UniProtKB-KW"/>
</dbReference>
<dbReference type="EMBL" id="JACEFI010000010">
    <property type="protein sequence ID" value="KAH0596136.1"/>
    <property type="molecule type" value="Genomic_DNA"/>
</dbReference>
<evidence type="ECO:0000256" key="7">
    <source>
        <dbReference type="RuleBase" id="RU004474"/>
    </source>
</evidence>
<evidence type="ECO:0000313" key="10">
    <source>
        <dbReference type="Proteomes" id="UP000764110"/>
    </source>
</evidence>
<dbReference type="InterPro" id="IPR012259">
    <property type="entry name" value="DHFR"/>
</dbReference>
<dbReference type="GO" id="GO:0046654">
    <property type="term" value="P:tetrahydrofolate biosynthetic process"/>
    <property type="evidence" value="ECO:0007669"/>
    <property type="project" value="InterPro"/>
</dbReference>
<dbReference type="PROSITE" id="PS51330">
    <property type="entry name" value="DHFR_2"/>
    <property type="match status" value="1"/>
</dbReference>
<dbReference type="GO" id="GO:0046655">
    <property type="term" value="P:folic acid metabolic process"/>
    <property type="evidence" value="ECO:0007669"/>
    <property type="project" value="TreeGrafter"/>
</dbReference>
<dbReference type="InterPro" id="IPR017925">
    <property type="entry name" value="DHFR_CS"/>
</dbReference>
<dbReference type="GO" id="GO:0005739">
    <property type="term" value="C:mitochondrion"/>
    <property type="evidence" value="ECO:0007669"/>
    <property type="project" value="TreeGrafter"/>
</dbReference>
<comment type="similarity">
    <text evidence="7">Belongs to the dihydrofolate reductase family.</text>
</comment>
<comment type="caution">
    <text evidence="9">The sequence shown here is derived from an EMBL/GenBank/DDBJ whole genome shotgun (WGS) entry which is preliminary data.</text>
</comment>
<dbReference type="EC" id="1.5.1.3" evidence="2"/>
<dbReference type="GO" id="GO:0004146">
    <property type="term" value="F:dihydrofolate reductase activity"/>
    <property type="evidence" value="ECO:0007669"/>
    <property type="project" value="UniProtKB-EC"/>
</dbReference>
<evidence type="ECO:0000313" key="9">
    <source>
        <dbReference type="EMBL" id="KAH0596136.1"/>
    </source>
</evidence>